<evidence type="ECO:0000256" key="4">
    <source>
        <dbReference type="ARBA" id="ARBA00022763"/>
    </source>
</evidence>
<dbReference type="HAMAP" id="MF_00096">
    <property type="entry name" value="MutS"/>
    <property type="match status" value="1"/>
</dbReference>
<feature type="binding site" evidence="9">
    <location>
        <begin position="627"/>
        <end position="634"/>
    </location>
    <ligand>
        <name>ATP</name>
        <dbReference type="ChEBI" id="CHEBI:30616"/>
    </ligand>
</feature>
<dbReference type="SMART" id="SM00534">
    <property type="entry name" value="MUTSac"/>
    <property type="match status" value="1"/>
</dbReference>
<dbReference type="InterPro" id="IPR000432">
    <property type="entry name" value="DNA_mismatch_repair_MutS_C"/>
</dbReference>
<proteinExistence type="inferred from homology"/>
<dbReference type="SMART" id="SM00533">
    <property type="entry name" value="MUTSd"/>
    <property type="match status" value="1"/>
</dbReference>
<dbReference type="RefSeq" id="WP_132083824.1">
    <property type="nucleotide sequence ID" value="NZ_SLUK01000001.1"/>
</dbReference>
<evidence type="ECO:0000256" key="5">
    <source>
        <dbReference type="ARBA" id="ARBA00022840"/>
    </source>
</evidence>
<feature type="domain" description="DNA mismatch repair proteins mutS family" evidence="11">
    <location>
        <begin position="701"/>
        <end position="717"/>
    </location>
</feature>
<evidence type="ECO:0000256" key="8">
    <source>
        <dbReference type="ARBA" id="ARBA00024647"/>
    </source>
</evidence>
<dbReference type="InterPro" id="IPR045076">
    <property type="entry name" value="MutS"/>
</dbReference>
<dbReference type="NCBIfam" id="TIGR01070">
    <property type="entry name" value="mutS1"/>
    <property type="match status" value="1"/>
</dbReference>
<comment type="function">
    <text evidence="8 9">This protein is involved in the repair of mismatches in DNA. It is possible that it carries out the mismatch recognition step. This protein has a weak ATPase activity.</text>
</comment>
<dbReference type="SUPFAM" id="SSF52540">
    <property type="entry name" value="P-loop containing nucleoside triphosphate hydrolases"/>
    <property type="match status" value="1"/>
</dbReference>
<evidence type="ECO:0000256" key="7">
    <source>
        <dbReference type="ARBA" id="ARBA00023204"/>
    </source>
</evidence>
<dbReference type="InterPro" id="IPR016151">
    <property type="entry name" value="DNA_mismatch_repair_MutS_N"/>
</dbReference>
<dbReference type="Gene3D" id="1.10.1420.10">
    <property type="match status" value="2"/>
</dbReference>
<dbReference type="PIRSF" id="PIRSF037677">
    <property type="entry name" value="DNA_mis_repair_Msh6"/>
    <property type="match status" value="1"/>
</dbReference>
<dbReference type="AlphaFoldDB" id="A0A9X8UMD6"/>
<dbReference type="Pfam" id="PF01624">
    <property type="entry name" value="MutS_I"/>
    <property type="match status" value="1"/>
</dbReference>
<dbReference type="Pfam" id="PF00488">
    <property type="entry name" value="MutS_V"/>
    <property type="match status" value="1"/>
</dbReference>
<dbReference type="InterPro" id="IPR005748">
    <property type="entry name" value="DNA_mismatch_repair_MutS"/>
</dbReference>
<organism evidence="12 13">
    <name type="scientific">Harryflintia acetispora</name>
    <dbReference type="NCBI Taxonomy" id="1849041"/>
    <lineage>
        <taxon>Bacteria</taxon>
        <taxon>Bacillati</taxon>
        <taxon>Bacillota</taxon>
        <taxon>Clostridia</taxon>
        <taxon>Eubacteriales</taxon>
        <taxon>Oscillospiraceae</taxon>
        <taxon>Harryflintia</taxon>
    </lineage>
</organism>
<dbReference type="InterPro" id="IPR027417">
    <property type="entry name" value="P-loop_NTPase"/>
</dbReference>
<dbReference type="InterPro" id="IPR007695">
    <property type="entry name" value="DNA_mismatch_repair_MutS-lik_N"/>
</dbReference>
<dbReference type="NCBIfam" id="NF003810">
    <property type="entry name" value="PRK05399.1"/>
    <property type="match status" value="1"/>
</dbReference>
<keyword evidence="6 9" id="KW-0238">DNA-binding</keyword>
<dbReference type="CDD" id="cd03284">
    <property type="entry name" value="ABC_MutS1"/>
    <property type="match status" value="1"/>
</dbReference>
<gene>
    <name evidence="9" type="primary">mutS</name>
    <name evidence="12" type="ORF">EDD78_101481</name>
</gene>
<dbReference type="Pfam" id="PF05188">
    <property type="entry name" value="MutS_II"/>
    <property type="match status" value="1"/>
</dbReference>
<dbReference type="FunFam" id="3.40.1170.10:FF:000001">
    <property type="entry name" value="DNA mismatch repair protein MutS"/>
    <property type="match status" value="1"/>
</dbReference>
<keyword evidence="5 9" id="KW-0067">ATP-binding</keyword>
<dbReference type="InterPro" id="IPR036187">
    <property type="entry name" value="DNA_mismatch_repair_MutS_sf"/>
</dbReference>
<dbReference type="FunFam" id="3.40.50.300:FF:000870">
    <property type="entry name" value="MutS protein homolog 4"/>
    <property type="match status" value="1"/>
</dbReference>
<dbReference type="Gene3D" id="3.40.1170.10">
    <property type="entry name" value="DNA repair protein MutS, domain I"/>
    <property type="match status" value="1"/>
</dbReference>
<sequence>MQTQNLSPMMQQYMAIKEKCKDKILFYRLGDFYEMFFDDALTASRELELTLTGRDCGLEERAPMCGVPYHSCEAYIARLIEKGYNVAICEQMEDPKAAKGLVKRDVIRVVTPGTILETNMLEEGKNNFIASLYAGKGGYGCAFADISTGEVRACQVEGDVQCLKSELGRFSPSEVLLGGELAGGGSLEDGLRAFLKERLGCVVSGFDFSSVSKQECAEVLPAQFGAQNLELLSLADKPQLQIALCALLRYLGETQQRGLECLNTLDLYSGEDYMNLDLTACRNLELIRTLRAGEKRGSLLWVLDHTHTAMGKRLLRQWVEKPLLSPTRISKRLNAVGELYDNTMLLGECEEALSDVFDLERLMSRIVYGNASPRELKSLEYTARRLPQLRGLLGECRAQYLRDIYRDLDTLDDVADLVGRAVSDEPPIALKDGGVIKAGFDQNLDELRSLVSGAKGFIAGIESGERERTGIKNLKIGYNRVFGYYIEVTKSYLELVPETYIRKQTLANCERYITDELKELENKIFTATEQIERVEQELYQRVRGEVCKNLSRIQRSAGLVARLDVFCSFARVSLSGGYCRPQVDLSGTIEIKEGRHPVVELMVKSTPFVSNDVYLDMNQNRIAIITGPNMAGKSTYMRMTALIVLMAQIGCFVPARSANLSIVDGIYTRVGASDDLTTGQSTFMVEMSEVAEILKSATKNSLIILDEIGRGTSTFDGMSIARAVVEYIADKRRLGAKTMFATHYHELTALEEDLEGVKNYNIAVKRQGENVIFLRRIVPGGADDSYGIYVSKLAGIPDPVIQRAGVILRSLEAGDAPSSHKRKRPAEPEADQIVIRQSDDSEIVRRLREIDLNNLTPLAAMNVLGELKNLI</sequence>
<dbReference type="Gene3D" id="3.40.50.300">
    <property type="entry name" value="P-loop containing nucleotide triphosphate hydrolases"/>
    <property type="match status" value="1"/>
</dbReference>
<dbReference type="GO" id="GO:0003684">
    <property type="term" value="F:damaged DNA binding"/>
    <property type="evidence" value="ECO:0007669"/>
    <property type="project" value="UniProtKB-UniRule"/>
</dbReference>
<dbReference type="PANTHER" id="PTHR11361">
    <property type="entry name" value="DNA MISMATCH REPAIR PROTEIN MUTS FAMILY MEMBER"/>
    <property type="match status" value="1"/>
</dbReference>
<name>A0A9X8UMD6_9FIRM</name>
<dbReference type="InterPro" id="IPR036678">
    <property type="entry name" value="MutS_con_dom_sf"/>
</dbReference>
<dbReference type="Proteomes" id="UP000294682">
    <property type="component" value="Unassembled WGS sequence"/>
</dbReference>
<dbReference type="GO" id="GO:0005829">
    <property type="term" value="C:cytosol"/>
    <property type="evidence" value="ECO:0007669"/>
    <property type="project" value="TreeGrafter"/>
</dbReference>
<dbReference type="GO" id="GO:0005524">
    <property type="term" value="F:ATP binding"/>
    <property type="evidence" value="ECO:0007669"/>
    <property type="project" value="UniProtKB-UniRule"/>
</dbReference>
<evidence type="ECO:0000313" key="12">
    <source>
        <dbReference type="EMBL" id="TCL45498.1"/>
    </source>
</evidence>
<dbReference type="InterPro" id="IPR007860">
    <property type="entry name" value="DNA_mmatch_repair_MutS_con_dom"/>
</dbReference>
<dbReference type="SUPFAM" id="SSF55271">
    <property type="entry name" value="DNA repair protein MutS, domain I"/>
    <property type="match status" value="1"/>
</dbReference>
<dbReference type="GO" id="GO:0140664">
    <property type="term" value="F:ATP-dependent DNA damage sensor activity"/>
    <property type="evidence" value="ECO:0007669"/>
    <property type="project" value="InterPro"/>
</dbReference>
<evidence type="ECO:0000256" key="10">
    <source>
        <dbReference type="RuleBase" id="RU003756"/>
    </source>
</evidence>
<evidence type="ECO:0000313" key="13">
    <source>
        <dbReference type="Proteomes" id="UP000294682"/>
    </source>
</evidence>
<dbReference type="PROSITE" id="PS00486">
    <property type="entry name" value="DNA_MISMATCH_REPAIR_2"/>
    <property type="match status" value="1"/>
</dbReference>
<dbReference type="EMBL" id="SLUK01000001">
    <property type="protein sequence ID" value="TCL45498.1"/>
    <property type="molecule type" value="Genomic_DNA"/>
</dbReference>
<accession>A0A9X8UMD6</accession>
<dbReference type="PANTHER" id="PTHR11361:SF34">
    <property type="entry name" value="DNA MISMATCH REPAIR PROTEIN MSH1, MITOCHONDRIAL"/>
    <property type="match status" value="1"/>
</dbReference>
<dbReference type="InterPro" id="IPR007861">
    <property type="entry name" value="DNA_mismatch_repair_MutS_clamp"/>
</dbReference>
<protein>
    <recommendedName>
        <fullName evidence="2 9">DNA mismatch repair protein MutS</fullName>
    </recommendedName>
</protein>
<evidence type="ECO:0000256" key="3">
    <source>
        <dbReference type="ARBA" id="ARBA00022741"/>
    </source>
</evidence>
<dbReference type="SUPFAM" id="SSF53150">
    <property type="entry name" value="DNA repair protein MutS, domain II"/>
    <property type="match status" value="1"/>
</dbReference>
<dbReference type="Pfam" id="PF05190">
    <property type="entry name" value="MutS_IV"/>
    <property type="match status" value="1"/>
</dbReference>
<dbReference type="InterPro" id="IPR017261">
    <property type="entry name" value="DNA_mismatch_repair_MutS/MSH"/>
</dbReference>
<comment type="caution">
    <text evidence="12">The sequence shown here is derived from an EMBL/GenBank/DDBJ whole genome shotgun (WGS) entry which is preliminary data.</text>
</comment>
<evidence type="ECO:0000256" key="1">
    <source>
        <dbReference type="ARBA" id="ARBA00006271"/>
    </source>
</evidence>
<dbReference type="Pfam" id="PF05192">
    <property type="entry name" value="MutS_III"/>
    <property type="match status" value="1"/>
</dbReference>
<evidence type="ECO:0000256" key="2">
    <source>
        <dbReference type="ARBA" id="ARBA00021982"/>
    </source>
</evidence>
<comment type="similarity">
    <text evidence="1 9 10">Belongs to the DNA mismatch repair MutS family.</text>
</comment>
<dbReference type="GO" id="GO:0006298">
    <property type="term" value="P:mismatch repair"/>
    <property type="evidence" value="ECO:0007669"/>
    <property type="project" value="UniProtKB-UniRule"/>
</dbReference>
<dbReference type="Gene3D" id="3.30.420.110">
    <property type="entry name" value="MutS, connector domain"/>
    <property type="match status" value="1"/>
</dbReference>
<dbReference type="GO" id="GO:0030983">
    <property type="term" value="F:mismatched DNA binding"/>
    <property type="evidence" value="ECO:0007669"/>
    <property type="project" value="InterPro"/>
</dbReference>
<dbReference type="InterPro" id="IPR007696">
    <property type="entry name" value="DNA_mismatch_repair_MutS_core"/>
</dbReference>
<keyword evidence="7 9" id="KW-0234">DNA repair</keyword>
<keyword evidence="3 9" id="KW-0547">Nucleotide-binding</keyword>
<evidence type="ECO:0000259" key="11">
    <source>
        <dbReference type="PROSITE" id="PS00486"/>
    </source>
</evidence>
<evidence type="ECO:0000256" key="9">
    <source>
        <dbReference type="HAMAP-Rule" id="MF_00096"/>
    </source>
</evidence>
<evidence type="ECO:0000256" key="6">
    <source>
        <dbReference type="ARBA" id="ARBA00023125"/>
    </source>
</evidence>
<reference evidence="12 13" key="1">
    <citation type="submission" date="2019-03" db="EMBL/GenBank/DDBJ databases">
        <title>Genomic Encyclopedia of Type Strains, Phase IV (KMG-IV): sequencing the most valuable type-strain genomes for metagenomic binning, comparative biology and taxonomic classification.</title>
        <authorList>
            <person name="Goeker M."/>
        </authorList>
    </citation>
    <scope>NUCLEOTIDE SEQUENCE [LARGE SCALE GENOMIC DNA]</scope>
    <source>
        <strain evidence="12 13">DSM 100433</strain>
    </source>
</reference>
<keyword evidence="4 9" id="KW-0227">DNA damage</keyword>
<dbReference type="SUPFAM" id="SSF48334">
    <property type="entry name" value="DNA repair protein MutS, domain III"/>
    <property type="match status" value="1"/>
</dbReference>
<keyword evidence="13" id="KW-1185">Reference proteome</keyword>